<evidence type="ECO:0000313" key="2">
    <source>
        <dbReference type="EMBL" id="EDX75752.1"/>
    </source>
</evidence>
<reference evidence="2 3" key="1">
    <citation type="submission" date="2008-07" db="EMBL/GenBank/DDBJ databases">
        <authorList>
            <person name="Tandeau de Marsac N."/>
            <person name="Ferriera S."/>
            <person name="Johnson J."/>
            <person name="Kravitz S."/>
            <person name="Beeson K."/>
            <person name="Sutton G."/>
            <person name="Rogers Y.-H."/>
            <person name="Friedman R."/>
            <person name="Frazier M."/>
            <person name="Venter J.C."/>
        </authorList>
    </citation>
    <scope>NUCLEOTIDE SEQUENCE [LARGE SCALE GENOMIC DNA]</scope>
    <source>
        <strain evidence="2 3">PCC 7420</strain>
    </source>
</reference>
<organism evidence="2 3">
    <name type="scientific">Coleofasciculus chthonoplastes PCC 7420</name>
    <dbReference type="NCBI Taxonomy" id="118168"/>
    <lineage>
        <taxon>Bacteria</taxon>
        <taxon>Bacillati</taxon>
        <taxon>Cyanobacteriota</taxon>
        <taxon>Cyanophyceae</taxon>
        <taxon>Coleofasciculales</taxon>
        <taxon>Coleofasciculaceae</taxon>
        <taxon>Coleofasciculus</taxon>
    </lineage>
</organism>
<feature type="domain" description="DUF1400" evidence="1">
    <location>
        <begin position="1"/>
        <end position="31"/>
    </location>
</feature>
<accession>B4VQC0</accession>
<dbReference type="Proteomes" id="UP000003835">
    <property type="component" value="Unassembled WGS sequence"/>
</dbReference>
<dbReference type="Pfam" id="PF07176">
    <property type="entry name" value="DUF1400"/>
    <property type="match status" value="1"/>
</dbReference>
<proteinExistence type="predicted"/>
<dbReference type="InterPro" id="IPR010802">
    <property type="entry name" value="DUF1400"/>
</dbReference>
<evidence type="ECO:0000259" key="1">
    <source>
        <dbReference type="Pfam" id="PF07176"/>
    </source>
</evidence>
<dbReference type="HOGENOM" id="CLU_201689_0_0_3"/>
<protein>
    <recommendedName>
        <fullName evidence="1">DUF1400 domain-containing protein</fullName>
    </recommendedName>
</protein>
<evidence type="ECO:0000313" key="3">
    <source>
        <dbReference type="Proteomes" id="UP000003835"/>
    </source>
</evidence>
<sequence>MRSALVISALNDNQITLIEILENYPTADVHVEGDRLADILQQITRLSEGLPQIF</sequence>
<name>B4VQC0_9CYAN</name>
<gene>
    <name evidence="2" type="ORF">MC7420_6407</name>
</gene>
<keyword evidence="3" id="KW-1185">Reference proteome</keyword>
<dbReference type="AlphaFoldDB" id="B4VQC0"/>
<dbReference type="EMBL" id="DS989848">
    <property type="protein sequence ID" value="EDX75752.1"/>
    <property type="molecule type" value="Genomic_DNA"/>
</dbReference>